<dbReference type="GO" id="GO:0004519">
    <property type="term" value="F:endonuclease activity"/>
    <property type="evidence" value="ECO:0007669"/>
    <property type="project" value="UniProtKB-KW"/>
</dbReference>
<evidence type="ECO:0000313" key="20">
    <source>
        <dbReference type="EMBL" id="VAW36423.1"/>
    </source>
</evidence>
<keyword evidence="7" id="KW-0997">Cell inner membrane</keyword>
<dbReference type="AlphaFoldDB" id="A0A3B0V7Y1"/>
<dbReference type="InterPro" id="IPR019307">
    <property type="entry name" value="RNA-bd_AU-1/RNase_E/G"/>
</dbReference>
<comment type="cofactor">
    <cofactor evidence="1">
        <name>Mg(2+)</name>
        <dbReference type="ChEBI" id="CHEBI:18420"/>
    </cofactor>
</comment>
<evidence type="ECO:0000256" key="3">
    <source>
        <dbReference type="ARBA" id="ARBA00005663"/>
    </source>
</evidence>
<keyword evidence="6" id="KW-0963">Cytoplasm</keyword>
<evidence type="ECO:0000256" key="14">
    <source>
        <dbReference type="ARBA" id="ARBA00022801"/>
    </source>
</evidence>
<dbReference type="GO" id="GO:0004540">
    <property type="term" value="F:RNA nuclease activity"/>
    <property type="evidence" value="ECO:0007669"/>
    <property type="project" value="InterPro"/>
</dbReference>
<proteinExistence type="inferred from homology"/>
<dbReference type="Pfam" id="PF10150">
    <property type="entry name" value="RNase_E_G"/>
    <property type="match status" value="1"/>
</dbReference>
<dbReference type="GO" id="GO:0046872">
    <property type="term" value="F:metal ion binding"/>
    <property type="evidence" value="ECO:0007669"/>
    <property type="project" value="UniProtKB-KW"/>
</dbReference>
<evidence type="ECO:0000256" key="13">
    <source>
        <dbReference type="ARBA" id="ARBA00022759"/>
    </source>
</evidence>
<keyword evidence="13" id="KW-0255">Endonuclease</keyword>
<gene>
    <name evidence="20" type="ORF">MNBD_DELTA03-1232</name>
</gene>
<keyword evidence="5" id="KW-1003">Cell membrane</keyword>
<dbReference type="GO" id="GO:0008033">
    <property type="term" value="P:tRNA processing"/>
    <property type="evidence" value="ECO:0007669"/>
    <property type="project" value="UniProtKB-KW"/>
</dbReference>
<dbReference type="InterPro" id="IPR048583">
    <property type="entry name" value="RNase_E_G_thioredoxin-like"/>
</dbReference>
<evidence type="ECO:0000256" key="10">
    <source>
        <dbReference type="ARBA" id="ARBA00022722"/>
    </source>
</evidence>
<keyword evidence="12" id="KW-0699">rRNA-binding</keyword>
<keyword evidence="17" id="KW-0472">Membrane</keyword>
<dbReference type="Pfam" id="PF00575">
    <property type="entry name" value="S1"/>
    <property type="match status" value="1"/>
</dbReference>
<dbReference type="CDD" id="cd04453">
    <property type="entry name" value="S1_RNase_E"/>
    <property type="match status" value="1"/>
</dbReference>
<evidence type="ECO:0000259" key="19">
    <source>
        <dbReference type="PROSITE" id="PS50126"/>
    </source>
</evidence>
<keyword evidence="15" id="KW-0460">Magnesium</keyword>
<dbReference type="GO" id="GO:0006364">
    <property type="term" value="P:rRNA processing"/>
    <property type="evidence" value="ECO:0007669"/>
    <property type="project" value="UniProtKB-KW"/>
</dbReference>
<dbReference type="PANTHER" id="PTHR30001:SF1">
    <property type="entry name" value="RIBONUCLEASE E_G-LIKE PROTEIN, CHLOROPLASTIC"/>
    <property type="match status" value="1"/>
</dbReference>
<evidence type="ECO:0000256" key="7">
    <source>
        <dbReference type="ARBA" id="ARBA00022519"/>
    </source>
</evidence>
<dbReference type="Pfam" id="PF20833">
    <property type="entry name" value="RNase_E_G_Thio"/>
    <property type="match status" value="1"/>
</dbReference>
<dbReference type="InterPro" id="IPR004659">
    <property type="entry name" value="RNase_E/G"/>
</dbReference>
<evidence type="ECO:0000256" key="5">
    <source>
        <dbReference type="ARBA" id="ARBA00022475"/>
    </source>
</evidence>
<feature type="domain" description="S1 motif" evidence="19">
    <location>
        <begin position="128"/>
        <end position="211"/>
    </location>
</feature>
<keyword evidence="9" id="KW-0819">tRNA processing</keyword>
<evidence type="ECO:0000256" key="1">
    <source>
        <dbReference type="ARBA" id="ARBA00001946"/>
    </source>
</evidence>
<evidence type="ECO:0000256" key="15">
    <source>
        <dbReference type="ARBA" id="ARBA00022842"/>
    </source>
</evidence>
<evidence type="ECO:0000256" key="6">
    <source>
        <dbReference type="ARBA" id="ARBA00022490"/>
    </source>
</evidence>
<dbReference type="GO" id="GO:0019843">
    <property type="term" value="F:rRNA binding"/>
    <property type="evidence" value="ECO:0007669"/>
    <property type="project" value="UniProtKB-KW"/>
</dbReference>
<keyword evidence="14 20" id="KW-0378">Hydrolase</keyword>
<reference evidence="20" key="1">
    <citation type="submission" date="2018-06" db="EMBL/GenBank/DDBJ databases">
        <authorList>
            <person name="Zhirakovskaya E."/>
        </authorList>
    </citation>
    <scope>NUCLEOTIDE SEQUENCE</scope>
</reference>
<dbReference type="GO" id="GO:0005737">
    <property type="term" value="C:cytoplasm"/>
    <property type="evidence" value="ECO:0007669"/>
    <property type="project" value="UniProtKB-SubCell"/>
</dbReference>
<evidence type="ECO:0000256" key="2">
    <source>
        <dbReference type="ARBA" id="ARBA00004496"/>
    </source>
</evidence>
<keyword evidence="10" id="KW-0540">Nuclease</keyword>
<accession>A0A3B0V7Y1</accession>
<dbReference type="GO" id="GO:0016787">
    <property type="term" value="F:hydrolase activity"/>
    <property type="evidence" value="ECO:0007669"/>
    <property type="project" value="UniProtKB-KW"/>
</dbReference>
<keyword evidence="11" id="KW-0479">Metal-binding</keyword>
<evidence type="ECO:0000256" key="8">
    <source>
        <dbReference type="ARBA" id="ARBA00022552"/>
    </source>
</evidence>
<feature type="compositionally biased region" description="Low complexity" evidence="18">
    <location>
        <begin position="37"/>
        <end position="53"/>
    </location>
</feature>
<evidence type="ECO:0000256" key="16">
    <source>
        <dbReference type="ARBA" id="ARBA00022884"/>
    </source>
</evidence>
<evidence type="ECO:0000256" key="12">
    <source>
        <dbReference type="ARBA" id="ARBA00022730"/>
    </source>
</evidence>
<feature type="non-terminal residue" evidence="20">
    <location>
        <position position="1"/>
    </location>
</feature>
<keyword evidence="8" id="KW-0698">rRNA processing</keyword>
<name>A0A3B0V7Y1_9ZZZZ</name>
<dbReference type="SUPFAM" id="SSF50249">
    <property type="entry name" value="Nucleic acid-binding proteins"/>
    <property type="match status" value="1"/>
</dbReference>
<evidence type="ECO:0000256" key="18">
    <source>
        <dbReference type="SAM" id="MobiDB-lite"/>
    </source>
</evidence>
<evidence type="ECO:0000256" key="4">
    <source>
        <dbReference type="ARBA" id="ARBA00017719"/>
    </source>
</evidence>
<sequence length="583" mass="65064">KKTSRQPAPETDADSGSPEPTAGTKEKAKAKPKSRPKAAAPAKDPKGPRTQKTQKAKEATKSQPAKEAAKGKKAAPKASKTSSAKTKEDVYKLLINAEEPEECRIAMLENGRLEAFYIETVSRERTKGNIYKGRVVSVETNLQAAFIDIGTGKNAFLPFSEIHPEYYSAELPDNRHWKDVNFKESLKIGQEMLVEVVKETTGNKGANITTFLSLPGRYVVLMPGSDSHGISRQIESQEQRKKLREMLESCKLPEGVGYIIRTASKGITKTALTKDVRFLIKLWGDIRKRGQSEKAPALVYGEQNIVTRFLRDHFTADIKEIQVDSDDSFRQVKDFMDLLPAAQQKKTAVHLHKGPRPLLNSHNIEEQIEQIYRPTVKLPSGGSIVINPTEALVAIDVNSGSTGRDKKFAETIFLANMEAAEELARQVRLRDLGGLIVIDFIDMRSAAHIREVEKKVKSSMKRDKAKIDFARISKFGLMQISRQRMGSPIAARNYVTCECCKGRGIIRSVETQALSCLRQIQTGISRKNIKTVHCRLPMNVSQYLLNRKRTELAELEKHYGAAVNIEIVPAMLPADSEIDFLKK</sequence>
<dbReference type="SMART" id="SM00316">
    <property type="entry name" value="S1"/>
    <property type="match status" value="1"/>
</dbReference>
<protein>
    <recommendedName>
        <fullName evidence="4">Ribonuclease G</fullName>
    </recommendedName>
</protein>
<comment type="subcellular location">
    <subcellularLocation>
        <location evidence="2">Cytoplasm</location>
    </subcellularLocation>
</comment>
<organism evidence="20">
    <name type="scientific">hydrothermal vent metagenome</name>
    <dbReference type="NCBI Taxonomy" id="652676"/>
    <lineage>
        <taxon>unclassified sequences</taxon>
        <taxon>metagenomes</taxon>
        <taxon>ecological metagenomes</taxon>
    </lineage>
</organism>
<dbReference type="NCBIfam" id="TIGR00757">
    <property type="entry name" value="RNaseEG"/>
    <property type="match status" value="1"/>
</dbReference>
<dbReference type="Gene3D" id="2.40.50.140">
    <property type="entry name" value="Nucleic acid-binding proteins"/>
    <property type="match status" value="1"/>
</dbReference>
<dbReference type="EMBL" id="UOEX01000173">
    <property type="protein sequence ID" value="VAW36423.1"/>
    <property type="molecule type" value="Genomic_DNA"/>
</dbReference>
<evidence type="ECO:0000256" key="9">
    <source>
        <dbReference type="ARBA" id="ARBA00022694"/>
    </source>
</evidence>
<comment type="similarity">
    <text evidence="3">Belongs to the RNase E/G family. RNase G subfamily.</text>
</comment>
<dbReference type="InterPro" id="IPR003029">
    <property type="entry name" value="S1_domain"/>
</dbReference>
<dbReference type="PANTHER" id="PTHR30001">
    <property type="entry name" value="RIBONUCLEASE"/>
    <property type="match status" value="1"/>
</dbReference>
<feature type="region of interest" description="Disordered" evidence="18">
    <location>
        <begin position="1"/>
        <end position="86"/>
    </location>
</feature>
<evidence type="ECO:0000256" key="17">
    <source>
        <dbReference type="ARBA" id="ARBA00023136"/>
    </source>
</evidence>
<keyword evidence="16" id="KW-0694">RNA-binding</keyword>
<dbReference type="PROSITE" id="PS50126">
    <property type="entry name" value="S1"/>
    <property type="match status" value="1"/>
</dbReference>
<dbReference type="InterPro" id="IPR012340">
    <property type="entry name" value="NA-bd_OB-fold"/>
</dbReference>
<dbReference type="Gene3D" id="3.40.1260.20">
    <property type="entry name" value="Ribonuclease E, catalytic domain"/>
    <property type="match status" value="1"/>
</dbReference>
<evidence type="ECO:0000256" key="11">
    <source>
        <dbReference type="ARBA" id="ARBA00022723"/>
    </source>
</evidence>